<dbReference type="InterPro" id="IPR016089">
    <property type="entry name" value="Chalcone_isomerase_bundle_sf"/>
</dbReference>
<dbReference type="HOGENOM" id="CLU_1074257_0_0_1"/>
<evidence type="ECO:0000259" key="1">
    <source>
        <dbReference type="Pfam" id="PF16035"/>
    </source>
</evidence>
<evidence type="ECO:0000313" key="3">
    <source>
        <dbReference type="Proteomes" id="UP000016088"/>
    </source>
</evidence>
<dbReference type="AlphaFoldDB" id="S9QWG0"/>
<dbReference type="VEuPathDB" id="FungiDB:SOCG_04336"/>
<keyword evidence="3" id="KW-1185">Reference proteome</keyword>
<dbReference type="Gene3D" id="1.10.890.20">
    <property type="match status" value="1"/>
</dbReference>
<dbReference type="InterPro" id="IPR036298">
    <property type="entry name" value="Chalcone_isomerase_sf"/>
</dbReference>
<dbReference type="RefSeq" id="XP_013020632.1">
    <property type="nucleotide sequence ID" value="XM_013165178.1"/>
</dbReference>
<dbReference type="Proteomes" id="UP000016088">
    <property type="component" value="Unassembled WGS sequence"/>
</dbReference>
<organism evidence="2 3">
    <name type="scientific">Schizosaccharomyces octosporus (strain yFS286)</name>
    <name type="common">Fission yeast</name>
    <name type="synonym">Octosporomyces octosporus</name>
    <dbReference type="NCBI Taxonomy" id="483514"/>
    <lineage>
        <taxon>Eukaryota</taxon>
        <taxon>Fungi</taxon>
        <taxon>Dikarya</taxon>
        <taxon>Ascomycota</taxon>
        <taxon>Taphrinomycotina</taxon>
        <taxon>Schizosaccharomycetes</taxon>
        <taxon>Schizosaccharomycetales</taxon>
        <taxon>Schizosaccharomycetaceae</taxon>
        <taxon>Schizosaccharomyces</taxon>
    </lineage>
</organism>
<feature type="domain" description="Chalcone isomerase" evidence="1">
    <location>
        <begin position="69"/>
        <end position="248"/>
    </location>
</feature>
<dbReference type="PANTHER" id="PTHR47284:SF3">
    <property type="entry name" value="FATTY-ACID-BINDING PROTEIN 2"/>
    <property type="match status" value="1"/>
</dbReference>
<gene>
    <name evidence="2" type="ORF">SOCG_04336</name>
</gene>
<reference evidence="2 3" key="1">
    <citation type="journal article" date="2011" name="Science">
        <title>Comparative functional genomics of the fission yeasts.</title>
        <authorList>
            <person name="Rhind N."/>
            <person name="Chen Z."/>
            <person name="Yassour M."/>
            <person name="Thompson D.A."/>
            <person name="Haas B.J."/>
            <person name="Habib N."/>
            <person name="Wapinski I."/>
            <person name="Roy S."/>
            <person name="Lin M.F."/>
            <person name="Heiman D.I."/>
            <person name="Young S.K."/>
            <person name="Furuya K."/>
            <person name="Guo Y."/>
            <person name="Pidoux A."/>
            <person name="Chen H.M."/>
            <person name="Robbertse B."/>
            <person name="Goldberg J.M."/>
            <person name="Aoki K."/>
            <person name="Bayne E.H."/>
            <person name="Berlin A.M."/>
            <person name="Desjardins C.A."/>
            <person name="Dobbs E."/>
            <person name="Dukaj L."/>
            <person name="Fan L."/>
            <person name="FitzGerald M.G."/>
            <person name="French C."/>
            <person name="Gujja S."/>
            <person name="Hansen K."/>
            <person name="Keifenheim D."/>
            <person name="Levin J.Z."/>
            <person name="Mosher R.A."/>
            <person name="Mueller C.A."/>
            <person name="Pfiffner J."/>
            <person name="Priest M."/>
            <person name="Russ C."/>
            <person name="Smialowska A."/>
            <person name="Swoboda P."/>
            <person name="Sykes S.M."/>
            <person name="Vaughn M."/>
            <person name="Vengrova S."/>
            <person name="Yoder R."/>
            <person name="Zeng Q."/>
            <person name="Allshire R."/>
            <person name="Baulcombe D."/>
            <person name="Birren B.W."/>
            <person name="Brown W."/>
            <person name="Ekwall K."/>
            <person name="Kellis M."/>
            <person name="Leatherwood J."/>
            <person name="Levin H."/>
            <person name="Margalit H."/>
            <person name="Martienssen R."/>
            <person name="Nieduszynski C.A."/>
            <person name="Spatafora J.W."/>
            <person name="Friedman N."/>
            <person name="Dalgaard J.Z."/>
            <person name="Baumann P."/>
            <person name="Niki H."/>
            <person name="Regev A."/>
            <person name="Nusbaum C."/>
        </authorList>
    </citation>
    <scope>NUCLEOTIDE SEQUENCE [LARGE SCALE GENOMIC DNA]</scope>
    <source>
        <strain evidence="3">yFS286</strain>
    </source>
</reference>
<dbReference type="EMBL" id="KE503208">
    <property type="protein sequence ID" value="EPX70620.1"/>
    <property type="molecule type" value="Genomic_DNA"/>
</dbReference>
<dbReference type="InterPro" id="IPR016087">
    <property type="entry name" value="Chalcone_isomerase"/>
</dbReference>
<dbReference type="OMA" id="GPRYVSF"/>
<dbReference type="GO" id="GO:0016872">
    <property type="term" value="F:intramolecular lyase activity"/>
    <property type="evidence" value="ECO:0007669"/>
    <property type="project" value="InterPro"/>
</dbReference>
<dbReference type="SUPFAM" id="SSF54626">
    <property type="entry name" value="Chalcone isomerase"/>
    <property type="match status" value="1"/>
</dbReference>
<dbReference type="OrthoDB" id="18193at2759"/>
<dbReference type="Gene3D" id="3.50.70.10">
    <property type="match status" value="1"/>
</dbReference>
<dbReference type="GeneID" id="25033300"/>
<dbReference type="eggNOG" id="ENOG502RGD3">
    <property type="taxonomic scope" value="Eukaryota"/>
</dbReference>
<name>S9QWG0_SCHOY</name>
<evidence type="ECO:0000313" key="2">
    <source>
        <dbReference type="EMBL" id="EPX70620.1"/>
    </source>
</evidence>
<dbReference type="InterPro" id="IPR016088">
    <property type="entry name" value="Chalcone_isomerase_3-sand"/>
</dbReference>
<accession>S9QWG0</accession>
<protein>
    <submittedName>
        <fullName evidence="2">Chalcone like protein family</fullName>
    </submittedName>
</protein>
<dbReference type="PANTHER" id="PTHR47284">
    <property type="entry name" value="FATTY-ACID-BINDING PROTEIN 2"/>
    <property type="match status" value="1"/>
</dbReference>
<proteinExistence type="predicted"/>
<sequence length="261" mass="30063">MMFGYQAFSFRFCQSWVWKRPAVMALTSIAAVGTAMKTQKVQCESFVEKLTNLADEYNLTKDDSRKGMFLLGSGPRYVSFLGIYVYDVELYVRKQDFRTIQKVLNEHVDPNMGVEMSLKEAQLGSRIIGELLKQKIQYSVRILPARNTNFKHLKGGFTKAMVLRQNRDDEREERMIQSFQNTFPGTGTCLRSTNLSITLTDKQKLLFEHEDREIGSMQDENLKLSNLFLQTYLVGNKVNSEQARQSVCMNLRRIMDGSMSV</sequence>
<dbReference type="Pfam" id="PF16035">
    <property type="entry name" value="Chalcone_2"/>
    <property type="match status" value="1"/>
</dbReference>